<dbReference type="EMBL" id="BAZW01000014">
    <property type="protein sequence ID" value="GAO29863.1"/>
    <property type="molecule type" value="Genomic_DNA"/>
</dbReference>
<organism evidence="6 7">
    <name type="scientific">Geofilum rubicundum JCM 15548</name>
    <dbReference type="NCBI Taxonomy" id="1236989"/>
    <lineage>
        <taxon>Bacteria</taxon>
        <taxon>Pseudomonadati</taxon>
        <taxon>Bacteroidota</taxon>
        <taxon>Bacteroidia</taxon>
        <taxon>Marinilabiliales</taxon>
        <taxon>Marinilabiliaceae</taxon>
        <taxon>Geofilum</taxon>
    </lineage>
</organism>
<comment type="catalytic activity">
    <reaction evidence="1">
        <text>[(1-&gt;4)-alpha-D-glucosyl](n) + ADP-alpha-D-glucose = [(1-&gt;4)-alpha-D-glucosyl](n+1) + ADP + H(+)</text>
        <dbReference type="Rhea" id="RHEA:18189"/>
        <dbReference type="Rhea" id="RHEA-COMP:9584"/>
        <dbReference type="Rhea" id="RHEA-COMP:9587"/>
        <dbReference type="ChEBI" id="CHEBI:15378"/>
        <dbReference type="ChEBI" id="CHEBI:15444"/>
        <dbReference type="ChEBI" id="CHEBI:57498"/>
        <dbReference type="ChEBI" id="CHEBI:456216"/>
        <dbReference type="EC" id="2.4.1.21"/>
    </reaction>
</comment>
<dbReference type="PANTHER" id="PTHR45825:SF11">
    <property type="entry name" value="ALPHA AMYLASE DOMAIN-CONTAINING PROTEIN"/>
    <property type="match status" value="1"/>
</dbReference>
<dbReference type="EC" id="2.4.1.21" evidence="2"/>
<dbReference type="STRING" id="1236989.JCM15548_12094"/>
<dbReference type="AlphaFoldDB" id="A0A0E9LX42"/>
<sequence>MERLNVSSFLKTMEKTKVLFISQEITPYLSENEMSLSSRNLPQGIQERNKEIRTFMPRFGSINERRNQLHEVIRLSGMNLIINDTDHPLIIKVASIQAARMQVYFIDNEDYFQRKFTTVDEDGTEFADNDERAIFFARGVLETIKKLRWAPDIVHCQGWFTGLAPLLIKKTMNDDPFFAKSKVVYSIFNDGFTNPLDKELKSKVKALGIAEKDIKLLEDPSFENLSKLAINMSDGVIKASPEINPEVEKYAKESGKVFLDFQDSESYIDAFNAFYDSL</sequence>
<evidence type="ECO:0000313" key="6">
    <source>
        <dbReference type="EMBL" id="GAO29863.1"/>
    </source>
</evidence>
<name>A0A0E9LX42_9BACT</name>
<evidence type="ECO:0000256" key="4">
    <source>
        <dbReference type="ARBA" id="ARBA00022679"/>
    </source>
</evidence>
<dbReference type="PANTHER" id="PTHR45825">
    <property type="entry name" value="GRANULE-BOUND STARCH SYNTHASE 1, CHLOROPLASTIC/AMYLOPLASTIC"/>
    <property type="match status" value="1"/>
</dbReference>
<keyword evidence="4" id="KW-0808">Transferase</keyword>
<dbReference type="SUPFAM" id="SSF53756">
    <property type="entry name" value="UDP-Glycosyltransferase/glycogen phosphorylase"/>
    <property type="match status" value="1"/>
</dbReference>
<evidence type="ECO:0000256" key="2">
    <source>
        <dbReference type="ARBA" id="ARBA00012588"/>
    </source>
</evidence>
<feature type="domain" description="Starch synthase catalytic" evidence="5">
    <location>
        <begin position="17"/>
        <end position="250"/>
    </location>
</feature>
<reference evidence="6 7" key="1">
    <citation type="journal article" date="2015" name="Microbes Environ.">
        <title>Distribution and evolution of nitrogen fixation genes in the phylum bacteroidetes.</title>
        <authorList>
            <person name="Inoue J."/>
            <person name="Oshima K."/>
            <person name="Suda W."/>
            <person name="Sakamoto M."/>
            <person name="Iino T."/>
            <person name="Noda S."/>
            <person name="Hongoh Y."/>
            <person name="Hattori M."/>
            <person name="Ohkuma M."/>
        </authorList>
    </citation>
    <scope>NUCLEOTIDE SEQUENCE [LARGE SCALE GENOMIC DNA]</scope>
    <source>
        <strain evidence="6">JCM 15548</strain>
    </source>
</reference>
<accession>A0A0E9LX42</accession>
<evidence type="ECO:0000313" key="7">
    <source>
        <dbReference type="Proteomes" id="UP000032900"/>
    </source>
</evidence>
<dbReference type="Pfam" id="PF08323">
    <property type="entry name" value="Glyco_transf_5"/>
    <property type="match status" value="1"/>
</dbReference>
<comment type="caution">
    <text evidence="6">The sequence shown here is derived from an EMBL/GenBank/DDBJ whole genome shotgun (WGS) entry which is preliminary data.</text>
</comment>
<dbReference type="InterPro" id="IPR013534">
    <property type="entry name" value="Starch_synth_cat_dom"/>
</dbReference>
<evidence type="ECO:0000256" key="1">
    <source>
        <dbReference type="ARBA" id="ARBA00001478"/>
    </source>
</evidence>
<keyword evidence="3" id="KW-0328">Glycosyltransferase</keyword>
<dbReference type="Gene3D" id="3.40.50.2000">
    <property type="entry name" value="Glycogen Phosphorylase B"/>
    <property type="match status" value="1"/>
</dbReference>
<proteinExistence type="predicted"/>
<evidence type="ECO:0000259" key="5">
    <source>
        <dbReference type="Pfam" id="PF08323"/>
    </source>
</evidence>
<evidence type="ECO:0000256" key="3">
    <source>
        <dbReference type="ARBA" id="ARBA00022676"/>
    </source>
</evidence>
<dbReference type="GO" id="GO:0009011">
    <property type="term" value="F:alpha-1,4-glucan glucosyltransferase (ADP-glucose donor) activity"/>
    <property type="evidence" value="ECO:0007669"/>
    <property type="project" value="UniProtKB-EC"/>
</dbReference>
<dbReference type="Proteomes" id="UP000032900">
    <property type="component" value="Unassembled WGS sequence"/>
</dbReference>
<protein>
    <recommendedName>
        <fullName evidence="2">starch synthase</fullName>
        <ecNumber evidence="2">2.4.1.21</ecNumber>
    </recommendedName>
</protein>
<keyword evidence="7" id="KW-1185">Reference proteome</keyword>
<gene>
    <name evidence="6" type="ORF">JCM15548_12094</name>
</gene>